<dbReference type="Gene3D" id="3.20.20.450">
    <property type="entry name" value="EAL domain"/>
    <property type="match status" value="1"/>
</dbReference>
<dbReference type="InterPro" id="IPR043128">
    <property type="entry name" value="Rev_trsase/Diguanyl_cyclase"/>
</dbReference>
<evidence type="ECO:0000313" key="6">
    <source>
        <dbReference type="Proteomes" id="UP001442468"/>
    </source>
</evidence>
<gene>
    <name evidence="5" type="ORF">ABE960_13020</name>
</gene>
<dbReference type="InterPro" id="IPR000160">
    <property type="entry name" value="GGDEF_dom"/>
</dbReference>
<evidence type="ECO:0000256" key="2">
    <source>
        <dbReference type="SAM" id="Phobius"/>
    </source>
</evidence>
<dbReference type="Pfam" id="PF00990">
    <property type="entry name" value="GGDEF"/>
    <property type="match status" value="1"/>
</dbReference>
<dbReference type="PANTHER" id="PTHR44757">
    <property type="entry name" value="DIGUANYLATE CYCLASE DGCP"/>
    <property type="match status" value="1"/>
</dbReference>
<dbReference type="EMBL" id="JBEGCJ010000005">
    <property type="protein sequence ID" value="MEQ6918441.1"/>
    <property type="molecule type" value="Genomic_DNA"/>
</dbReference>
<dbReference type="InterPro" id="IPR007892">
    <property type="entry name" value="CHASE4"/>
</dbReference>
<dbReference type="CDD" id="cd01948">
    <property type="entry name" value="EAL"/>
    <property type="match status" value="1"/>
</dbReference>
<keyword evidence="2" id="KW-0472">Membrane</keyword>
<dbReference type="SUPFAM" id="SSF141868">
    <property type="entry name" value="EAL domain-like"/>
    <property type="match status" value="1"/>
</dbReference>
<accession>A0ABV1NHA8</accession>
<evidence type="ECO:0000313" key="5">
    <source>
        <dbReference type="EMBL" id="MEQ6918441.1"/>
    </source>
</evidence>
<dbReference type="InterPro" id="IPR029787">
    <property type="entry name" value="Nucleotide_cyclase"/>
</dbReference>
<dbReference type="InterPro" id="IPR035919">
    <property type="entry name" value="EAL_sf"/>
</dbReference>
<keyword evidence="6" id="KW-1185">Reference proteome</keyword>
<dbReference type="PROSITE" id="PS50883">
    <property type="entry name" value="EAL"/>
    <property type="match status" value="1"/>
</dbReference>
<dbReference type="Pfam" id="PF00563">
    <property type="entry name" value="EAL"/>
    <property type="match status" value="1"/>
</dbReference>
<proteinExistence type="predicted"/>
<dbReference type="Gene3D" id="3.30.70.270">
    <property type="match status" value="1"/>
</dbReference>
<name>A0ABV1NHA8_9GAMM</name>
<dbReference type="NCBIfam" id="TIGR00254">
    <property type="entry name" value="GGDEF"/>
    <property type="match status" value="1"/>
</dbReference>
<feature type="transmembrane region" description="Helical" evidence="2">
    <location>
        <begin position="38"/>
        <end position="60"/>
    </location>
</feature>
<feature type="region of interest" description="Disordered" evidence="1">
    <location>
        <begin position="1"/>
        <end position="21"/>
    </location>
</feature>
<dbReference type="InterPro" id="IPR052155">
    <property type="entry name" value="Biofilm_reg_signaling"/>
</dbReference>
<feature type="transmembrane region" description="Helical" evidence="2">
    <location>
        <begin position="280"/>
        <end position="304"/>
    </location>
</feature>
<reference evidence="5 6" key="1">
    <citation type="submission" date="2024-05" db="EMBL/GenBank/DDBJ databases">
        <title>Halomonas sp. SSM6 16S ribosomal RNA gene Genome sequencing and assembly.</title>
        <authorList>
            <person name="Yook S."/>
        </authorList>
    </citation>
    <scope>NUCLEOTIDE SEQUENCE [LARGE SCALE GENOMIC DNA]</scope>
    <source>
        <strain evidence="5 6">SSM6</strain>
    </source>
</reference>
<dbReference type="Proteomes" id="UP001442468">
    <property type="component" value="Unassembled WGS sequence"/>
</dbReference>
<dbReference type="SUPFAM" id="SSF55073">
    <property type="entry name" value="Nucleotide cyclase"/>
    <property type="match status" value="1"/>
</dbReference>
<organism evidence="5 6">
    <name type="scientific">Halomonas aquatica</name>
    <dbReference type="NCBI Taxonomy" id="3151123"/>
    <lineage>
        <taxon>Bacteria</taxon>
        <taxon>Pseudomonadati</taxon>
        <taxon>Pseudomonadota</taxon>
        <taxon>Gammaproteobacteria</taxon>
        <taxon>Oceanospirillales</taxon>
        <taxon>Halomonadaceae</taxon>
        <taxon>Halomonas</taxon>
    </lineage>
</organism>
<evidence type="ECO:0000259" key="3">
    <source>
        <dbReference type="PROSITE" id="PS50883"/>
    </source>
</evidence>
<dbReference type="PANTHER" id="PTHR44757:SF2">
    <property type="entry name" value="BIOFILM ARCHITECTURE MAINTENANCE PROTEIN MBAA"/>
    <property type="match status" value="1"/>
</dbReference>
<dbReference type="CDD" id="cd01949">
    <property type="entry name" value="GGDEF"/>
    <property type="match status" value="1"/>
</dbReference>
<feature type="domain" description="EAL" evidence="3">
    <location>
        <begin position="503"/>
        <end position="755"/>
    </location>
</feature>
<dbReference type="Pfam" id="PF05228">
    <property type="entry name" value="CHASE4"/>
    <property type="match status" value="1"/>
</dbReference>
<dbReference type="RefSeq" id="WP_349762705.1">
    <property type="nucleotide sequence ID" value="NZ_JBEGCJ010000005.1"/>
</dbReference>
<evidence type="ECO:0000256" key="1">
    <source>
        <dbReference type="SAM" id="MobiDB-lite"/>
    </source>
</evidence>
<dbReference type="PROSITE" id="PS50887">
    <property type="entry name" value="GGDEF"/>
    <property type="match status" value="1"/>
</dbReference>
<protein>
    <submittedName>
        <fullName evidence="5">Bifunctional diguanylate cyclase/phosphodiesterase</fullName>
    </submittedName>
</protein>
<keyword evidence="2" id="KW-0812">Transmembrane</keyword>
<keyword evidence="2" id="KW-1133">Transmembrane helix</keyword>
<feature type="domain" description="GGDEF" evidence="4">
    <location>
        <begin position="361"/>
        <end position="494"/>
    </location>
</feature>
<sequence length="760" mass="85378">MAEDMKRETRHRPAMAEAETKDADAAGLGTIKSLSDGISLSLVLILASVATIFAVVFYSAERIDLFANNKSVEQIERLIELELDDVSSISLEYGWWNEMVEEVIYGRNMEWAESNAGGYLQKNYEMDWVLSLDANGELAHGKHGDETIASIPAAVMTPELKQLISEAIHTDFSAPKPASGIIDINGEPGLVGITSFTAYEPTNLEIDRSHGALILIRMLDREFLSRWSEDFQVGELTFISKNFRNNDIKIEQYNSLVISNVQGESIGHLIWNSESAGKRFLSLVLPWAIAVGGFILLFSAMFYYKLRSYSRIAQEHLTELNSSRKTLLSLAKYDFLTGLANRSLFVDHVSREISHCIRHKRKSAVIYIDLDGFKSVNDTLGHSTGDELLCLVAEQLAENVRKEDVVSRFGGDEFCILLTDISEDSDIYRVIEKIHHHFSSPFTIGDMRLVIGASLGIVIIPDDTTDCSNVFRFSDIAMYKAKSIGQNGHCFYTSDMEETSRNRTRVKSQLAGAIDRNELYLEYQPIYTLSDREITGIEALARWQNEELGQVSPAEFIPLAEESDMICHIGYWVFDRALNDLVKITQDTEVELTLSINISARQLRSDDFPSKMEEIRERHGIDLSRIRLEITESLLISEHANEHSVLCELSEKGYRLALDDFGTGYSALGYLQRYPLEVVKIDKSFVSDSLASNAFLIKTIVYMADMAGMTTVAEGIETPEQEEFLSSTGCMYGQGFHFSRPLVLEDTISLLKARQNSLLS</sequence>
<dbReference type="SMART" id="SM00052">
    <property type="entry name" value="EAL"/>
    <property type="match status" value="1"/>
</dbReference>
<comment type="caution">
    <text evidence="5">The sequence shown here is derived from an EMBL/GenBank/DDBJ whole genome shotgun (WGS) entry which is preliminary data.</text>
</comment>
<dbReference type="InterPro" id="IPR001633">
    <property type="entry name" value="EAL_dom"/>
</dbReference>
<evidence type="ECO:0000259" key="4">
    <source>
        <dbReference type="PROSITE" id="PS50887"/>
    </source>
</evidence>
<dbReference type="SMART" id="SM00267">
    <property type="entry name" value="GGDEF"/>
    <property type="match status" value="1"/>
</dbReference>